<keyword evidence="4 6" id="KW-0472">Membrane</keyword>
<dbReference type="PROSITE" id="PS50850">
    <property type="entry name" value="MFS"/>
    <property type="match status" value="1"/>
</dbReference>
<comment type="subcellular location">
    <subcellularLocation>
        <location evidence="1">Membrane</location>
        <topology evidence="1">Multi-pass membrane protein</topology>
    </subcellularLocation>
</comment>
<dbReference type="EMBL" id="JAJA02000001">
    <property type="protein sequence ID" value="KWS05419.1"/>
    <property type="molecule type" value="Genomic_DNA"/>
</dbReference>
<feature type="transmembrane region" description="Helical" evidence="6">
    <location>
        <begin position="258"/>
        <end position="279"/>
    </location>
</feature>
<gene>
    <name evidence="8" type="ORF">AZ78_2971</name>
</gene>
<dbReference type="Proteomes" id="UP000023435">
    <property type="component" value="Unassembled WGS sequence"/>
</dbReference>
<name>A0A108UA87_9GAMM</name>
<sequence>MGKGIRAGWALAFANPESLISNPDYIQSFHKDRPKPVFFVDCGTATLVSSPRRDLPMPSPLPAAALPGRYDRFLILGAVCLAGLVLPLSFTAPPVAIPAIAAELGGSPIALNWMTNAFMLAFGSCLMAAGTLADTYGRKRVFSIGIVAYAVVSLLLALAPNLLTLNALRVLQGVAAALALAGGNAALSQEFHGPARIRAFSLLGTAFGLGLAFGPSLAGWLVQTQGWRAVFLSSLAIAVLATVFGVPRMRESRDPDAAKLDLPGSLSSTAMLALLTIGVLEAPERGWSDPWVLAALLGSAAMLALFVRVETRAARPMLDLSLLKYPRFVGAQLLPIGTGFCYLALIIVLPVRLIGIHGLSALDAGLMMIALSAPMLVVPFIAAVLSHRIAAGRLCAIGLLLAAAGLVWMGLQAADGSVAGLVAPMLLIGAGSAVPWGLMDGLAISVVPKERAGMAAGVFGASRVSGEGIAIAVVAAALAGLLQLRLGGTTSVDGGVLAQAAQRLATGDALRAHGLLPQLDPAELVRGYDQAFAWLMYGLAAATAAIAALVLALLGNASAHEPAMPTIRNDATDSGARETVTNETVLTPDCAG</sequence>
<evidence type="ECO:0000259" key="7">
    <source>
        <dbReference type="PROSITE" id="PS50850"/>
    </source>
</evidence>
<feature type="transmembrane region" description="Helical" evidence="6">
    <location>
        <begin position="392"/>
        <end position="411"/>
    </location>
</feature>
<feature type="transmembrane region" description="Helical" evidence="6">
    <location>
        <begin position="110"/>
        <end position="129"/>
    </location>
</feature>
<feature type="transmembrane region" description="Helical" evidence="6">
    <location>
        <begin position="468"/>
        <end position="486"/>
    </location>
</feature>
<dbReference type="Gene3D" id="1.20.1250.20">
    <property type="entry name" value="MFS general substrate transporter like domains"/>
    <property type="match status" value="1"/>
</dbReference>
<feature type="domain" description="Major facilitator superfamily (MFS) profile" evidence="7">
    <location>
        <begin position="75"/>
        <end position="559"/>
    </location>
</feature>
<evidence type="ECO:0000256" key="1">
    <source>
        <dbReference type="ARBA" id="ARBA00004141"/>
    </source>
</evidence>
<feature type="transmembrane region" description="Helical" evidence="6">
    <location>
        <begin position="73"/>
        <end position="90"/>
    </location>
</feature>
<feature type="transmembrane region" description="Helical" evidence="6">
    <location>
        <begin position="531"/>
        <end position="554"/>
    </location>
</feature>
<evidence type="ECO:0000313" key="8">
    <source>
        <dbReference type="EMBL" id="KWS05419.1"/>
    </source>
</evidence>
<evidence type="ECO:0000256" key="4">
    <source>
        <dbReference type="ARBA" id="ARBA00023136"/>
    </source>
</evidence>
<proteinExistence type="predicted"/>
<feature type="transmembrane region" description="Helical" evidence="6">
    <location>
        <begin position="366"/>
        <end position="385"/>
    </location>
</feature>
<feature type="region of interest" description="Disordered" evidence="5">
    <location>
        <begin position="567"/>
        <end position="592"/>
    </location>
</feature>
<feature type="transmembrane region" description="Helical" evidence="6">
    <location>
        <begin position="328"/>
        <end position="354"/>
    </location>
</feature>
<dbReference type="GO" id="GO:0016020">
    <property type="term" value="C:membrane"/>
    <property type="evidence" value="ECO:0007669"/>
    <property type="project" value="UniProtKB-SubCell"/>
</dbReference>
<reference evidence="8 9" key="1">
    <citation type="journal article" date="2014" name="Genome Announc.">
        <title>Draft Genome Sequence of Lysobacter capsici AZ78, a Bacterium Antagonistic to Plant-Pathogenic Oomycetes.</title>
        <authorList>
            <person name="Puopolo G."/>
            <person name="Sonego P."/>
            <person name="Engelen K."/>
            <person name="Pertot I."/>
        </authorList>
    </citation>
    <scope>NUCLEOTIDE SEQUENCE [LARGE SCALE GENOMIC DNA]</scope>
    <source>
        <strain evidence="8 9">AZ78</strain>
    </source>
</reference>
<evidence type="ECO:0000256" key="6">
    <source>
        <dbReference type="SAM" id="Phobius"/>
    </source>
</evidence>
<dbReference type="InterPro" id="IPR020846">
    <property type="entry name" value="MFS_dom"/>
</dbReference>
<dbReference type="Gene3D" id="1.20.1720.10">
    <property type="entry name" value="Multidrug resistance protein D"/>
    <property type="match status" value="1"/>
</dbReference>
<dbReference type="PANTHER" id="PTHR42718:SF49">
    <property type="entry name" value="EXPORT PROTEIN"/>
    <property type="match status" value="1"/>
</dbReference>
<keyword evidence="2 6" id="KW-0812">Transmembrane</keyword>
<feature type="transmembrane region" description="Helical" evidence="6">
    <location>
        <begin position="423"/>
        <end position="447"/>
    </location>
</feature>
<feature type="transmembrane region" description="Helical" evidence="6">
    <location>
        <begin position="199"/>
        <end position="221"/>
    </location>
</feature>
<dbReference type="PANTHER" id="PTHR42718">
    <property type="entry name" value="MAJOR FACILITATOR SUPERFAMILY MULTIDRUG TRANSPORTER MFSC"/>
    <property type="match status" value="1"/>
</dbReference>
<dbReference type="SUPFAM" id="SSF103473">
    <property type="entry name" value="MFS general substrate transporter"/>
    <property type="match status" value="1"/>
</dbReference>
<dbReference type="CDD" id="cd17321">
    <property type="entry name" value="MFS_MMR_MDR_like"/>
    <property type="match status" value="1"/>
</dbReference>
<dbReference type="InterPro" id="IPR036259">
    <property type="entry name" value="MFS_trans_sf"/>
</dbReference>
<feature type="transmembrane region" description="Helical" evidence="6">
    <location>
        <begin position="141"/>
        <end position="163"/>
    </location>
</feature>
<evidence type="ECO:0000256" key="2">
    <source>
        <dbReference type="ARBA" id="ARBA00022692"/>
    </source>
</evidence>
<feature type="transmembrane region" description="Helical" evidence="6">
    <location>
        <begin position="169"/>
        <end position="187"/>
    </location>
</feature>
<accession>A0A108UA87</accession>
<evidence type="ECO:0000256" key="5">
    <source>
        <dbReference type="SAM" id="MobiDB-lite"/>
    </source>
</evidence>
<keyword evidence="9" id="KW-1185">Reference proteome</keyword>
<protein>
    <submittedName>
        <fullName evidence="8">Permeases of the major facilitator superfamily</fullName>
    </submittedName>
</protein>
<dbReference type="GO" id="GO:0022857">
    <property type="term" value="F:transmembrane transporter activity"/>
    <property type="evidence" value="ECO:0007669"/>
    <property type="project" value="InterPro"/>
</dbReference>
<dbReference type="AlphaFoldDB" id="A0A108UA87"/>
<evidence type="ECO:0000256" key="3">
    <source>
        <dbReference type="ARBA" id="ARBA00022989"/>
    </source>
</evidence>
<evidence type="ECO:0000313" key="9">
    <source>
        <dbReference type="Proteomes" id="UP000023435"/>
    </source>
</evidence>
<feature type="transmembrane region" description="Helical" evidence="6">
    <location>
        <begin position="227"/>
        <end position="246"/>
    </location>
</feature>
<dbReference type="InterPro" id="IPR011701">
    <property type="entry name" value="MFS"/>
</dbReference>
<feature type="transmembrane region" description="Helical" evidence="6">
    <location>
        <begin position="291"/>
        <end position="307"/>
    </location>
</feature>
<organism evidence="8 9">
    <name type="scientific">Lysobacter capsici AZ78</name>
    <dbReference type="NCBI Taxonomy" id="1444315"/>
    <lineage>
        <taxon>Bacteria</taxon>
        <taxon>Pseudomonadati</taxon>
        <taxon>Pseudomonadota</taxon>
        <taxon>Gammaproteobacteria</taxon>
        <taxon>Lysobacterales</taxon>
        <taxon>Lysobacteraceae</taxon>
        <taxon>Lysobacter</taxon>
    </lineage>
</organism>
<dbReference type="Pfam" id="PF07690">
    <property type="entry name" value="MFS_1"/>
    <property type="match status" value="1"/>
</dbReference>
<keyword evidence="3 6" id="KW-1133">Transmembrane helix</keyword>
<comment type="caution">
    <text evidence="8">The sequence shown here is derived from an EMBL/GenBank/DDBJ whole genome shotgun (WGS) entry which is preliminary data.</text>
</comment>